<evidence type="ECO:0000256" key="4">
    <source>
        <dbReference type="ARBA" id="ARBA00023163"/>
    </source>
</evidence>
<dbReference type="GO" id="GO:0006352">
    <property type="term" value="P:DNA-templated transcription initiation"/>
    <property type="evidence" value="ECO:0007669"/>
    <property type="project" value="InterPro"/>
</dbReference>
<feature type="domain" description="RNA polymerase sigma factor 70 region 4 type 2" evidence="6">
    <location>
        <begin position="102"/>
        <end position="154"/>
    </location>
</feature>
<evidence type="ECO:0000313" key="8">
    <source>
        <dbReference type="Proteomes" id="UP000245697"/>
    </source>
</evidence>
<dbReference type="PANTHER" id="PTHR43133">
    <property type="entry name" value="RNA POLYMERASE ECF-TYPE SIGMA FACTO"/>
    <property type="match status" value="1"/>
</dbReference>
<sequence length="174" mass="19254">MANSEERFTVLYEQHYDAVERYVRRRIDDAAVRDVVAEVFLVVWRRLPDVPADALPWLYGTARKVLANEVRGAGRRAALTVRATDHGEFWSGDHADEVAGRVSLTTALARLSEPDAEALRLVAWEGLTLRQAARAAGCSLPAFAMRLHRARARLRQALSPGSPAPLTTLRGEPS</sequence>
<dbReference type="Gene3D" id="1.10.1740.10">
    <property type="match status" value="1"/>
</dbReference>
<evidence type="ECO:0000313" key="7">
    <source>
        <dbReference type="EMBL" id="PWK28741.1"/>
    </source>
</evidence>
<evidence type="ECO:0000259" key="6">
    <source>
        <dbReference type="Pfam" id="PF08281"/>
    </source>
</evidence>
<keyword evidence="4" id="KW-0804">Transcription</keyword>
<dbReference type="PANTHER" id="PTHR43133:SF25">
    <property type="entry name" value="RNA POLYMERASE SIGMA FACTOR RFAY-RELATED"/>
    <property type="match status" value="1"/>
</dbReference>
<keyword evidence="3" id="KW-0731">Sigma factor</keyword>
<dbReference type="Pfam" id="PF04542">
    <property type="entry name" value="Sigma70_r2"/>
    <property type="match status" value="1"/>
</dbReference>
<dbReference type="GO" id="GO:0016987">
    <property type="term" value="F:sigma factor activity"/>
    <property type="evidence" value="ECO:0007669"/>
    <property type="project" value="UniProtKB-KW"/>
</dbReference>
<dbReference type="EMBL" id="QGGR01000048">
    <property type="protein sequence ID" value="PWK28741.1"/>
    <property type="molecule type" value="Genomic_DNA"/>
</dbReference>
<dbReference type="SUPFAM" id="SSF88659">
    <property type="entry name" value="Sigma3 and sigma4 domains of RNA polymerase sigma factors"/>
    <property type="match status" value="1"/>
</dbReference>
<dbReference type="GO" id="GO:0003677">
    <property type="term" value="F:DNA binding"/>
    <property type="evidence" value="ECO:0007669"/>
    <property type="project" value="InterPro"/>
</dbReference>
<dbReference type="InterPro" id="IPR014284">
    <property type="entry name" value="RNA_pol_sigma-70_dom"/>
</dbReference>
<dbReference type="InterPro" id="IPR007627">
    <property type="entry name" value="RNA_pol_sigma70_r2"/>
</dbReference>
<proteinExistence type="inferred from homology"/>
<dbReference type="InterPro" id="IPR039425">
    <property type="entry name" value="RNA_pol_sigma-70-like"/>
</dbReference>
<dbReference type="Pfam" id="PF08281">
    <property type="entry name" value="Sigma70_r4_2"/>
    <property type="match status" value="1"/>
</dbReference>
<keyword evidence="2" id="KW-0805">Transcription regulation</keyword>
<dbReference type="Gene3D" id="1.10.10.10">
    <property type="entry name" value="Winged helix-like DNA-binding domain superfamily/Winged helix DNA-binding domain"/>
    <property type="match status" value="1"/>
</dbReference>
<dbReference type="InterPro" id="IPR013325">
    <property type="entry name" value="RNA_pol_sigma_r2"/>
</dbReference>
<dbReference type="Proteomes" id="UP000245697">
    <property type="component" value="Unassembled WGS sequence"/>
</dbReference>
<accession>A0A316EEW6</accession>
<organism evidence="7 8">
    <name type="scientific">Actinoplanes xinjiangensis</name>
    <dbReference type="NCBI Taxonomy" id="512350"/>
    <lineage>
        <taxon>Bacteria</taxon>
        <taxon>Bacillati</taxon>
        <taxon>Actinomycetota</taxon>
        <taxon>Actinomycetes</taxon>
        <taxon>Micromonosporales</taxon>
        <taxon>Micromonosporaceae</taxon>
        <taxon>Actinoplanes</taxon>
    </lineage>
</organism>
<evidence type="ECO:0000259" key="5">
    <source>
        <dbReference type="Pfam" id="PF04542"/>
    </source>
</evidence>
<comment type="caution">
    <text evidence="7">The sequence shown here is derived from an EMBL/GenBank/DDBJ whole genome shotgun (WGS) entry which is preliminary data.</text>
</comment>
<gene>
    <name evidence="7" type="ORF">BC793_14846</name>
</gene>
<reference evidence="7 8" key="1">
    <citation type="submission" date="2018-05" db="EMBL/GenBank/DDBJ databases">
        <title>Genomic Encyclopedia of Archaeal and Bacterial Type Strains, Phase II (KMG-II): from individual species to whole genera.</title>
        <authorList>
            <person name="Goeker M."/>
        </authorList>
    </citation>
    <scope>NUCLEOTIDE SEQUENCE [LARGE SCALE GENOMIC DNA]</scope>
    <source>
        <strain evidence="7 8">DSM 45184</strain>
    </source>
</reference>
<protein>
    <submittedName>
        <fullName evidence="7">RNA polymerase sigma-70 factor (ECF subfamily)</fullName>
    </submittedName>
</protein>
<dbReference type="SUPFAM" id="SSF88946">
    <property type="entry name" value="Sigma2 domain of RNA polymerase sigma factors"/>
    <property type="match status" value="1"/>
</dbReference>
<name>A0A316EEW6_9ACTN</name>
<dbReference type="InterPro" id="IPR013249">
    <property type="entry name" value="RNA_pol_sigma70_r4_t2"/>
</dbReference>
<evidence type="ECO:0000256" key="2">
    <source>
        <dbReference type="ARBA" id="ARBA00023015"/>
    </source>
</evidence>
<feature type="domain" description="RNA polymerase sigma-70 region 2" evidence="5">
    <location>
        <begin position="11"/>
        <end position="75"/>
    </location>
</feature>
<dbReference type="InterPro" id="IPR036388">
    <property type="entry name" value="WH-like_DNA-bd_sf"/>
</dbReference>
<comment type="similarity">
    <text evidence="1">Belongs to the sigma-70 factor family. ECF subfamily.</text>
</comment>
<dbReference type="RefSeq" id="WP_109603104.1">
    <property type="nucleotide sequence ID" value="NZ_BONA01000115.1"/>
</dbReference>
<dbReference type="OrthoDB" id="3747638at2"/>
<evidence type="ECO:0000256" key="3">
    <source>
        <dbReference type="ARBA" id="ARBA00023082"/>
    </source>
</evidence>
<evidence type="ECO:0000256" key="1">
    <source>
        <dbReference type="ARBA" id="ARBA00010641"/>
    </source>
</evidence>
<dbReference type="AlphaFoldDB" id="A0A316EEW6"/>
<dbReference type="NCBIfam" id="TIGR02937">
    <property type="entry name" value="sigma70-ECF"/>
    <property type="match status" value="1"/>
</dbReference>
<keyword evidence="8" id="KW-1185">Reference proteome</keyword>
<dbReference type="InterPro" id="IPR013324">
    <property type="entry name" value="RNA_pol_sigma_r3/r4-like"/>
</dbReference>